<organism evidence="17 19">
    <name type="scientific">Bursaphelenchus xylophilus</name>
    <name type="common">Pinewood nematode worm</name>
    <name type="synonym">Aphelenchoides xylophilus</name>
    <dbReference type="NCBI Taxonomy" id="6326"/>
    <lineage>
        <taxon>Eukaryota</taxon>
        <taxon>Metazoa</taxon>
        <taxon>Ecdysozoa</taxon>
        <taxon>Nematoda</taxon>
        <taxon>Chromadorea</taxon>
        <taxon>Rhabditida</taxon>
        <taxon>Tylenchina</taxon>
        <taxon>Tylenchomorpha</taxon>
        <taxon>Aphelenchoidea</taxon>
        <taxon>Aphelenchoididae</taxon>
        <taxon>Bursaphelenchus</taxon>
    </lineage>
</organism>
<keyword evidence="6 15" id="KW-0812">Transmembrane</keyword>
<keyword evidence="7" id="KW-0809">Transit peptide</keyword>
<evidence type="ECO:0000256" key="10">
    <source>
        <dbReference type="ARBA" id="ARBA00023133"/>
    </source>
</evidence>
<dbReference type="GO" id="GO:0008495">
    <property type="term" value="F:protoheme IX farnesyltransferase activity"/>
    <property type="evidence" value="ECO:0007669"/>
    <property type="project" value="UniProtKB-EC"/>
</dbReference>
<feature type="transmembrane region" description="Helical" evidence="15">
    <location>
        <begin position="358"/>
        <end position="375"/>
    </location>
</feature>
<evidence type="ECO:0000256" key="7">
    <source>
        <dbReference type="ARBA" id="ARBA00022946"/>
    </source>
</evidence>
<evidence type="ECO:0000313" key="16">
    <source>
        <dbReference type="EMBL" id="CAD5226467.1"/>
    </source>
</evidence>
<evidence type="ECO:0000256" key="9">
    <source>
        <dbReference type="ARBA" id="ARBA00023128"/>
    </source>
</evidence>
<evidence type="ECO:0000313" key="19">
    <source>
        <dbReference type="WBParaSite" id="BXY_0008200.1"/>
    </source>
</evidence>
<dbReference type="Proteomes" id="UP000659654">
    <property type="component" value="Unassembled WGS sequence"/>
</dbReference>
<keyword evidence="5" id="KW-0808">Transferase</keyword>
<sequence>MHYNQDVVHRALVLYKSAVRGYIAFQEARMHNLSPSVCRFLVSRIYCTARPLKAEYVVTPDNVVNVTTPNLPRSRPQTLKLIVRGSRASEWSQMAPRGLIGAYLQLSKHRLTMLITTSAMSGVVMAPVPLDWRTLGYCALGTTLMSASANAFNHLLEAPYDAQMKRTQSRVLVTHRFSPLHAFTFAGVTSVAGATALWLGCNPLAAGLGLLNVFLYAGVYTPMKRYHIGCTWAGAVVGAIPPLMGYAAMTGGLDAGALVLAAIHYSWQFPHFNGLSWNLRGDYSRAGYRVMCVTDEDLCRKTTMRHAVGLLGLCSVAAPCFDLTPVNFALESIPLNAILIYLSYKFYKSPDSKNSRTLFRYSLLYLPLIMVLMGISQKGRSDSQRGPDVAQLPGHSILKQ</sequence>
<comment type="similarity">
    <text evidence="2">Belongs to the UbiA prenyltransferase family.</text>
</comment>
<evidence type="ECO:0000256" key="12">
    <source>
        <dbReference type="ARBA" id="ARBA00030253"/>
    </source>
</evidence>
<evidence type="ECO:0000256" key="5">
    <source>
        <dbReference type="ARBA" id="ARBA00022679"/>
    </source>
</evidence>
<dbReference type="GO" id="GO:0006784">
    <property type="term" value="P:heme A biosynthetic process"/>
    <property type="evidence" value="ECO:0007669"/>
    <property type="project" value="TreeGrafter"/>
</dbReference>
<feature type="region of interest" description="Disordered" evidence="14">
    <location>
        <begin position="379"/>
        <end position="400"/>
    </location>
</feature>
<dbReference type="NCBIfam" id="TIGR01473">
    <property type="entry name" value="cyoE_ctaB"/>
    <property type="match status" value="1"/>
</dbReference>
<dbReference type="InterPro" id="IPR006369">
    <property type="entry name" value="Protohaem_IX_farnesylTrfase"/>
</dbReference>
<dbReference type="InterPro" id="IPR000537">
    <property type="entry name" value="UbiA_prenyltransferase"/>
</dbReference>
<reference evidence="19" key="1">
    <citation type="submission" date="2016-11" db="UniProtKB">
        <authorList>
            <consortium name="WormBaseParasite"/>
        </authorList>
    </citation>
    <scope>IDENTIFICATION</scope>
</reference>
<feature type="transmembrane region" description="Helical" evidence="15">
    <location>
        <begin position="177"/>
        <end position="198"/>
    </location>
</feature>
<feature type="transmembrane region" description="Helical" evidence="15">
    <location>
        <begin position="134"/>
        <end position="156"/>
    </location>
</feature>
<keyword evidence="11 15" id="KW-0472">Membrane</keyword>
<name>A0A1I7RHA5_BURXY</name>
<dbReference type="EC" id="2.5.1.141" evidence="3"/>
<protein>
    <recommendedName>
        <fullName evidence="4">Protoheme IX farnesyltransferase, mitochondrial</fullName>
        <ecNumber evidence="3">2.5.1.141</ecNumber>
    </recommendedName>
    <alternativeName>
        <fullName evidence="12">Heme O synthase</fullName>
    </alternativeName>
</protein>
<dbReference type="CDD" id="cd13957">
    <property type="entry name" value="PT_UbiA_Cox10"/>
    <property type="match status" value="1"/>
</dbReference>
<dbReference type="InterPro" id="IPR044878">
    <property type="entry name" value="UbiA_sf"/>
</dbReference>
<dbReference type="FunFam" id="1.10.357.140:FF:000004">
    <property type="entry name" value="Protoheme IX farnesyltransferase, mitochondrial"/>
    <property type="match status" value="1"/>
</dbReference>
<evidence type="ECO:0000313" key="18">
    <source>
        <dbReference type="Proteomes" id="UP000659654"/>
    </source>
</evidence>
<dbReference type="Proteomes" id="UP000095284">
    <property type="component" value="Unplaced"/>
</dbReference>
<evidence type="ECO:0000256" key="3">
    <source>
        <dbReference type="ARBA" id="ARBA00012292"/>
    </source>
</evidence>
<proteinExistence type="inferred from homology"/>
<dbReference type="PANTHER" id="PTHR43448">
    <property type="entry name" value="PROTOHEME IX FARNESYLTRANSFERASE, MITOCHONDRIAL"/>
    <property type="match status" value="1"/>
</dbReference>
<evidence type="ECO:0000256" key="1">
    <source>
        <dbReference type="ARBA" id="ARBA00004225"/>
    </source>
</evidence>
<evidence type="ECO:0000256" key="4">
    <source>
        <dbReference type="ARBA" id="ARBA00016335"/>
    </source>
</evidence>
<evidence type="ECO:0000313" key="17">
    <source>
        <dbReference type="Proteomes" id="UP000095284"/>
    </source>
</evidence>
<evidence type="ECO:0000256" key="13">
    <source>
        <dbReference type="ARBA" id="ARBA00047690"/>
    </source>
</evidence>
<dbReference type="EMBL" id="CAJFDI010000004">
    <property type="protein sequence ID" value="CAD5226467.1"/>
    <property type="molecule type" value="Genomic_DNA"/>
</dbReference>
<dbReference type="EMBL" id="CAJFCV020000004">
    <property type="protein sequence ID" value="CAG9115894.1"/>
    <property type="molecule type" value="Genomic_DNA"/>
</dbReference>
<dbReference type="WBParaSite" id="BXY_0008200.1">
    <property type="protein sequence ID" value="BXY_0008200.1"/>
    <property type="gene ID" value="BXY_0008200"/>
</dbReference>
<dbReference type="OrthoDB" id="5211at2759"/>
<evidence type="ECO:0000256" key="8">
    <source>
        <dbReference type="ARBA" id="ARBA00022989"/>
    </source>
</evidence>
<dbReference type="GO" id="GO:0031966">
    <property type="term" value="C:mitochondrial membrane"/>
    <property type="evidence" value="ECO:0007669"/>
    <property type="project" value="UniProtKB-SubCell"/>
</dbReference>
<gene>
    <name evidence="16" type="ORF">BXYJ_LOCUS9061</name>
</gene>
<evidence type="ECO:0000256" key="2">
    <source>
        <dbReference type="ARBA" id="ARBA00005985"/>
    </source>
</evidence>
<dbReference type="eggNOG" id="KOG1380">
    <property type="taxonomic scope" value="Eukaryota"/>
</dbReference>
<comment type="subcellular location">
    <subcellularLocation>
        <location evidence="1">Mitochondrion membrane</location>
        <topology evidence="1">Multi-pass membrane protein</topology>
    </subcellularLocation>
</comment>
<evidence type="ECO:0000256" key="11">
    <source>
        <dbReference type="ARBA" id="ARBA00023136"/>
    </source>
</evidence>
<evidence type="ECO:0000256" key="6">
    <source>
        <dbReference type="ARBA" id="ARBA00022692"/>
    </source>
</evidence>
<evidence type="ECO:0000256" key="14">
    <source>
        <dbReference type="SAM" id="MobiDB-lite"/>
    </source>
</evidence>
<accession>A0A1I7RHA5</accession>
<feature type="transmembrane region" description="Helical" evidence="15">
    <location>
        <begin position="111"/>
        <end position="128"/>
    </location>
</feature>
<reference evidence="16" key="2">
    <citation type="submission" date="2020-09" db="EMBL/GenBank/DDBJ databases">
        <authorList>
            <person name="Kikuchi T."/>
        </authorList>
    </citation>
    <scope>NUCLEOTIDE SEQUENCE</scope>
    <source>
        <strain evidence="16">Ka4C1</strain>
    </source>
</reference>
<keyword evidence="18" id="KW-1185">Reference proteome</keyword>
<evidence type="ECO:0000256" key="15">
    <source>
        <dbReference type="SAM" id="Phobius"/>
    </source>
</evidence>
<dbReference type="AlphaFoldDB" id="A0A1I7RHA5"/>
<dbReference type="Proteomes" id="UP000582659">
    <property type="component" value="Unassembled WGS sequence"/>
</dbReference>
<dbReference type="Pfam" id="PF01040">
    <property type="entry name" value="UbiA"/>
    <property type="match status" value="1"/>
</dbReference>
<comment type="catalytic activity">
    <reaction evidence="13">
        <text>heme b + (2E,6E)-farnesyl diphosphate + H2O = Fe(II)-heme o + diphosphate</text>
        <dbReference type="Rhea" id="RHEA:28070"/>
        <dbReference type="ChEBI" id="CHEBI:15377"/>
        <dbReference type="ChEBI" id="CHEBI:33019"/>
        <dbReference type="ChEBI" id="CHEBI:60344"/>
        <dbReference type="ChEBI" id="CHEBI:60530"/>
        <dbReference type="ChEBI" id="CHEBI:175763"/>
        <dbReference type="EC" id="2.5.1.141"/>
    </reaction>
</comment>
<dbReference type="Gene3D" id="1.10.357.140">
    <property type="entry name" value="UbiA prenyltransferase"/>
    <property type="match status" value="1"/>
</dbReference>
<keyword evidence="9" id="KW-0496">Mitochondrion</keyword>
<keyword evidence="8 15" id="KW-1133">Transmembrane helix</keyword>
<feature type="transmembrane region" description="Helical" evidence="15">
    <location>
        <begin position="204"/>
        <end position="223"/>
    </location>
</feature>
<keyword evidence="10" id="KW-0350">Heme biosynthesis</keyword>
<dbReference type="PANTHER" id="PTHR43448:SF2">
    <property type="entry name" value="PROTOHEME IX FARNESYLTRANSFERASE, MITOCHONDRIAL"/>
    <property type="match status" value="1"/>
</dbReference>